<evidence type="ECO:0000313" key="2">
    <source>
        <dbReference type="EMBL" id="ODH13391.1"/>
    </source>
</evidence>
<organism evidence="2 3">
    <name type="scientific">Paracoccidioides brasiliensis</name>
    <dbReference type="NCBI Taxonomy" id="121759"/>
    <lineage>
        <taxon>Eukaryota</taxon>
        <taxon>Fungi</taxon>
        <taxon>Dikarya</taxon>
        <taxon>Ascomycota</taxon>
        <taxon>Pezizomycotina</taxon>
        <taxon>Eurotiomycetes</taxon>
        <taxon>Eurotiomycetidae</taxon>
        <taxon>Onygenales</taxon>
        <taxon>Ajellomycetaceae</taxon>
        <taxon>Paracoccidioides</taxon>
    </lineage>
</organism>
<dbReference type="Proteomes" id="UP000242814">
    <property type="component" value="Unassembled WGS sequence"/>
</dbReference>
<feature type="region of interest" description="Disordered" evidence="1">
    <location>
        <begin position="1"/>
        <end position="27"/>
    </location>
</feature>
<dbReference type="VEuPathDB" id="FungiDB:PABG_03815"/>
<dbReference type="AlphaFoldDB" id="A0A1D2J505"/>
<name>A0A1D2J505_PARBR</name>
<feature type="region of interest" description="Disordered" evidence="1">
    <location>
        <begin position="204"/>
        <end position="240"/>
    </location>
</feature>
<dbReference type="InterPro" id="IPR046591">
    <property type="entry name" value="DUF6649"/>
</dbReference>
<gene>
    <name evidence="2" type="ORF">ACO22_07306</name>
</gene>
<comment type="caution">
    <text evidence="2">The sequence shown here is derived from an EMBL/GenBank/DDBJ whole genome shotgun (WGS) entry which is preliminary data.</text>
</comment>
<dbReference type="OMA" id="ETKHRVY"/>
<dbReference type="OrthoDB" id="5345504at2759"/>
<protein>
    <submittedName>
        <fullName evidence="2">Uncharacterized protein</fullName>
    </submittedName>
</protein>
<dbReference type="VEuPathDB" id="FungiDB:PADG_00003"/>
<evidence type="ECO:0000256" key="1">
    <source>
        <dbReference type="SAM" id="MobiDB-lite"/>
    </source>
</evidence>
<dbReference type="EMBL" id="LZYO01000499">
    <property type="protein sequence ID" value="ODH13391.1"/>
    <property type="molecule type" value="Genomic_DNA"/>
</dbReference>
<proteinExistence type="predicted"/>
<feature type="compositionally biased region" description="Acidic residues" evidence="1">
    <location>
        <begin position="228"/>
        <end position="240"/>
    </location>
</feature>
<accession>A0A1D2J505</accession>
<reference evidence="2 3" key="1">
    <citation type="submission" date="2016-06" db="EMBL/GenBank/DDBJ databases">
        <authorList>
            <person name="Kjaerup R.B."/>
            <person name="Dalgaard T.S."/>
            <person name="Juul-Madsen H.R."/>
        </authorList>
    </citation>
    <scope>NUCLEOTIDE SEQUENCE [LARGE SCALE GENOMIC DNA]</scope>
    <source>
        <strain evidence="2 3">Pb300</strain>
    </source>
</reference>
<evidence type="ECO:0000313" key="3">
    <source>
        <dbReference type="Proteomes" id="UP000242814"/>
    </source>
</evidence>
<feature type="compositionally biased region" description="Low complexity" evidence="1">
    <location>
        <begin position="205"/>
        <end position="226"/>
    </location>
</feature>
<sequence length="240" mass="26232">MAPVSGVSLASEVRGKKRHAAEELEGEQRLTKKFGLLHIGRIGQSYPPSILDNACTIKKTPTPGFGAEQPKPPAAVAAAATNESMQIDETKDRIYIHDLESEFAKIEAEENNVAILPEIEKKLMSVPKSVLSTKPSARNELVLYRLPSSLSVPEPQDSVRKAIIEARERAREKAIADQMEKEKVEGEGEEKIITQHFLSHEMNGSLMDLLPPSSSALLPSPESLDLNSQDDPDAMDIDSA</sequence>
<dbReference type="Pfam" id="PF20354">
    <property type="entry name" value="DUF6649"/>
    <property type="match status" value="1"/>
</dbReference>